<reference evidence="10 12" key="1">
    <citation type="submission" date="2008-03" db="EMBL/GenBank/DDBJ databases">
        <title>Annotation of Ixodes scapularis.</title>
        <authorList>
            <consortium name="Ixodes scapularis Genome Project Consortium"/>
            <person name="Caler E."/>
            <person name="Hannick L.I."/>
            <person name="Bidwell S."/>
            <person name="Joardar V."/>
            <person name="Thiagarajan M."/>
            <person name="Amedeo P."/>
            <person name="Galinsky K.J."/>
            <person name="Schobel S."/>
            <person name="Inman J."/>
            <person name="Hostetler J."/>
            <person name="Miller J."/>
            <person name="Hammond M."/>
            <person name="Megy K."/>
            <person name="Lawson D."/>
            <person name="Kodira C."/>
            <person name="Sutton G."/>
            <person name="Meyer J."/>
            <person name="Hill C.A."/>
            <person name="Birren B."/>
            <person name="Nene V."/>
            <person name="Collins F."/>
            <person name="Alarcon-Chaidez F."/>
            <person name="Wikel S."/>
            <person name="Strausberg R."/>
        </authorList>
    </citation>
    <scope>NUCLEOTIDE SEQUENCE [LARGE SCALE GENOMIC DNA]</scope>
    <source>
        <strain evidence="12">Wikel</strain>
        <strain evidence="10">Wikel colony</strain>
    </source>
</reference>
<dbReference type="Gene3D" id="1.50.40.10">
    <property type="entry name" value="Mitochondrial carrier domain"/>
    <property type="match status" value="1"/>
</dbReference>
<dbReference type="PaxDb" id="6945-B7QG87"/>
<evidence type="ECO:0000256" key="2">
    <source>
        <dbReference type="ARBA" id="ARBA00006375"/>
    </source>
</evidence>
<evidence type="ECO:0000313" key="12">
    <source>
        <dbReference type="Proteomes" id="UP000001555"/>
    </source>
</evidence>
<dbReference type="VEuPathDB" id="VectorBase:ISCI012661"/>
<keyword evidence="8" id="KW-0496">Mitochondrion</keyword>
<evidence type="ECO:0000313" key="11">
    <source>
        <dbReference type="EnsemblMetazoa" id="ISCW012661-PA"/>
    </source>
</evidence>
<evidence type="ECO:0000313" key="10">
    <source>
        <dbReference type="EMBL" id="EEC17859.1"/>
    </source>
</evidence>
<dbReference type="HOGENOM" id="CLU_1070726_0_0_1"/>
<dbReference type="SUPFAM" id="SSF103506">
    <property type="entry name" value="Mitochondrial carrier"/>
    <property type="match status" value="1"/>
</dbReference>
<dbReference type="EMBL" id="DS929842">
    <property type="protein sequence ID" value="EEC17859.1"/>
    <property type="molecule type" value="Genomic_DNA"/>
</dbReference>
<sequence>MGRKRKLPADYPKEYLDFEATPSNDLVVCKFCHVQVSTANGKGALDIKEHQSSNRHIQQSKPRLETGIPLHQTDGLLGSLFREKCPAARKMPSSTQMYQKYLPEVYKHDLETIKEAVKNRPISLTINETPELRGRPAVAVLVTFYDDEVRASPAIALGYQRSYQNSLDAFRTIFLAHGLRRGLWCAGGANVLRLSLGSAVQMSAYVQMKRVLSSGRPVEEWQRLTHNVCSSVAAAPVVAALDIIKIRLYLQPVDVRGRGM</sequence>
<keyword evidence="5" id="KW-0677">Repeat</keyword>
<accession>B7QG87</accession>
<dbReference type="PANTHER" id="PTHR45928">
    <property type="entry name" value="RE38146P"/>
    <property type="match status" value="1"/>
</dbReference>
<dbReference type="EMBL" id="ABJB011025800">
    <property type="status" value="NOT_ANNOTATED_CDS"/>
    <property type="molecule type" value="Genomic_DNA"/>
</dbReference>
<dbReference type="EMBL" id="ABJB010562063">
    <property type="status" value="NOT_ANNOTATED_CDS"/>
    <property type="molecule type" value="Genomic_DNA"/>
</dbReference>
<dbReference type="InParanoid" id="B7QG87"/>
<evidence type="ECO:0000256" key="7">
    <source>
        <dbReference type="ARBA" id="ARBA00022989"/>
    </source>
</evidence>
<evidence type="ECO:0000256" key="9">
    <source>
        <dbReference type="ARBA" id="ARBA00023136"/>
    </source>
</evidence>
<dbReference type="PANTHER" id="PTHR45928:SF1">
    <property type="entry name" value="RE38146P"/>
    <property type="match status" value="1"/>
</dbReference>
<evidence type="ECO:0000256" key="1">
    <source>
        <dbReference type="ARBA" id="ARBA00004448"/>
    </source>
</evidence>
<dbReference type="AlphaFoldDB" id="B7QG87"/>
<dbReference type="InterPro" id="IPR023395">
    <property type="entry name" value="MCP_dom_sf"/>
</dbReference>
<comment type="subcellular location">
    <subcellularLocation>
        <location evidence="1">Mitochondrion inner membrane</location>
        <topology evidence="1">Multi-pass membrane protein</topology>
    </subcellularLocation>
</comment>
<evidence type="ECO:0000256" key="6">
    <source>
        <dbReference type="ARBA" id="ARBA00022792"/>
    </source>
</evidence>
<dbReference type="EnsemblMetazoa" id="ISCW012661-RA">
    <property type="protein sequence ID" value="ISCW012661-PA"/>
    <property type="gene ID" value="ISCW012661"/>
</dbReference>
<comment type="similarity">
    <text evidence="2">Belongs to the mitochondrial carrier (TC 2.A.29) family.</text>
</comment>
<evidence type="ECO:0000256" key="8">
    <source>
        <dbReference type="ARBA" id="ARBA00023128"/>
    </source>
</evidence>
<dbReference type="GO" id="GO:0005743">
    <property type="term" value="C:mitochondrial inner membrane"/>
    <property type="evidence" value="ECO:0007669"/>
    <property type="project" value="UniProtKB-SubCell"/>
</dbReference>
<evidence type="ECO:0000256" key="3">
    <source>
        <dbReference type="ARBA" id="ARBA00022448"/>
    </source>
</evidence>
<evidence type="ECO:0000256" key="4">
    <source>
        <dbReference type="ARBA" id="ARBA00022692"/>
    </source>
</evidence>
<gene>
    <name evidence="10" type="ORF">IscW_ISCW012661</name>
</gene>
<dbReference type="VEuPathDB" id="VectorBase:ISCW012661"/>
<dbReference type="InterPro" id="IPR051508">
    <property type="entry name" value="Mito_Carrier_Antiporter"/>
</dbReference>
<reference evidence="11" key="2">
    <citation type="submission" date="2020-05" db="UniProtKB">
        <authorList>
            <consortium name="EnsemblMetazoa"/>
        </authorList>
    </citation>
    <scope>IDENTIFICATION</scope>
    <source>
        <strain evidence="11">wikel</strain>
    </source>
</reference>
<organism>
    <name type="scientific">Ixodes scapularis</name>
    <name type="common">Black-legged tick</name>
    <name type="synonym">Deer tick</name>
    <dbReference type="NCBI Taxonomy" id="6945"/>
    <lineage>
        <taxon>Eukaryota</taxon>
        <taxon>Metazoa</taxon>
        <taxon>Ecdysozoa</taxon>
        <taxon>Arthropoda</taxon>
        <taxon>Chelicerata</taxon>
        <taxon>Arachnida</taxon>
        <taxon>Acari</taxon>
        <taxon>Parasitiformes</taxon>
        <taxon>Ixodida</taxon>
        <taxon>Ixodoidea</taxon>
        <taxon>Ixodidae</taxon>
        <taxon>Ixodinae</taxon>
        <taxon>Ixodes</taxon>
    </lineage>
</organism>
<protein>
    <submittedName>
        <fullName evidence="10 11">Carrier protein, putative</fullName>
    </submittedName>
</protein>
<proteinExistence type="inferred from homology"/>
<evidence type="ECO:0000256" key="5">
    <source>
        <dbReference type="ARBA" id="ARBA00022737"/>
    </source>
</evidence>
<dbReference type="InterPro" id="IPR018108">
    <property type="entry name" value="MCP_transmembrane"/>
</dbReference>
<keyword evidence="3" id="KW-0813">Transport</keyword>
<keyword evidence="6" id="KW-0999">Mitochondrion inner membrane</keyword>
<keyword evidence="9" id="KW-0472">Membrane</keyword>
<dbReference type="EMBL" id="ABJB010816790">
    <property type="status" value="NOT_ANNOTATED_CDS"/>
    <property type="molecule type" value="Genomic_DNA"/>
</dbReference>
<keyword evidence="12" id="KW-1185">Reference proteome</keyword>
<dbReference type="Pfam" id="PF00153">
    <property type="entry name" value="Mito_carr"/>
    <property type="match status" value="1"/>
</dbReference>
<keyword evidence="4" id="KW-0812">Transmembrane</keyword>
<dbReference type="Proteomes" id="UP000001555">
    <property type="component" value="Unassembled WGS sequence"/>
</dbReference>
<dbReference type="EMBL" id="ABJB010020697">
    <property type="status" value="NOT_ANNOTATED_CDS"/>
    <property type="molecule type" value="Genomic_DNA"/>
</dbReference>
<name>B7QG87_IXOSC</name>
<keyword evidence="7" id="KW-1133">Transmembrane helix</keyword>